<proteinExistence type="predicted"/>
<dbReference type="Proteomes" id="UP000242474">
    <property type="component" value="Unassembled WGS sequence"/>
</dbReference>
<evidence type="ECO:0000313" key="1">
    <source>
        <dbReference type="EMBL" id="PIA14254.1"/>
    </source>
</evidence>
<evidence type="ECO:0000313" key="2">
    <source>
        <dbReference type="Proteomes" id="UP000242474"/>
    </source>
</evidence>
<gene>
    <name evidence="1" type="ORF">COEREDRAFT_82915</name>
</gene>
<accession>A0A2G5B5H9</accession>
<dbReference type="OrthoDB" id="5584915at2759"/>
<reference evidence="1 2" key="1">
    <citation type="journal article" date="2015" name="Genome Biol. Evol.">
        <title>Phylogenomic analyses indicate that early fungi evolved digesting cell walls of algal ancestors of land plants.</title>
        <authorList>
            <person name="Chang Y."/>
            <person name="Wang S."/>
            <person name="Sekimoto S."/>
            <person name="Aerts A.L."/>
            <person name="Choi C."/>
            <person name="Clum A."/>
            <person name="LaButti K.M."/>
            <person name="Lindquist E.A."/>
            <person name="Yee Ngan C."/>
            <person name="Ohm R.A."/>
            <person name="Salamov A.A."/>
            <person name="Grigoriev I.V."/>
            <person name="Spatafora J.W."/>
            <person name="Berbee M.L."/>
        </authorList>
    </citation>
    <scope>NUCLEOTIDE SEQUENCE [LARGE SCALE GENOMIC DNA]</scope>
    <source>
        <strain evidence="1 2">NRRL 1564</strain>
    </source>
</reference>
<keyword evidence="2" id="KW-1185">Reference proteome</keyword>
<dbReference type="PANTHER" id="PTHR34825">
    <property type="entry name" value="CONSERVED PROTEIN, WITH A WEAK D-GALACTARATE DEHYDRATASE/ALTRONATE HYDROLASE DOMAIN"/>
    <property type="match status" value="1"/>
</dbReference>
<protein>
    <submittedName>
        <fullName evidence="1">Uncharacterized protein</fullName>
    </submittedName>
</protein>
<dbReference type="EMBL" id="KZ303520">
    <property type="protein sequence ID" value="PIA14254.1"/>
    <property type="molecule type" value="Genomic_DNA"/>
</dbReference>
<name>A0A2G5B5H9_COERN</name>
<organism evidence="1 2">
    <name type="scientific">Coemansia reversa (strain ATCC 12441 / NRRL 1564)</name>
    <dbReference type="NCBI Taxonomy" id="763665"/>
    <lineage>
        <taxon>Eukaryota</taxon>
        <taxon>Fungi</taxon>
        <taxon>Fungi incertae sedis</taxon>
        <taxon>Zoopagomycota</taxon>
        <taxon>Kickxellomycotina</taxon>
        <taxon>Kickxellomycetes</taxon>
        <taxon>Kickxellales</taxon>
        <taxon>Kickxellaceae</taxon>
        <taxon>Coemansia</taxon>
    </lineage>
</organism>
<sequence length="710" mass="82469">MEPPAKRLCKDHGNKDEINWLMARVYKRTHGYAYTNTLYSRNTLVVDKTLICKAFLETEHKNIRICVPECFGKTFNLSVIADFFNVITKHDMPRSDNAIIYKHHKSSAVFDSSVAQDNRMKLFEGSLLLQEQPNFFHQHFGRYPVVYINFGMEDINEWDSFSQRLAWFLSYAIDRWVDTIDYKKLSHEQKHEFSKMCTMKDAWLKEIDYDDPEHDHDKWAHYSDTACNILASISKCLTNFDCHRFIFLADNYDVPLKVLHSNSWATQAEKAYVGLLRGLLASNIFIKCMVVGTFCYPLKGDNECDISDMISISLNSNRILQRNNDNQVNMTRLETVTSMFGFTAAQVTELAKVLETQDSNFKSSLEHVVESALYYSGGYNFGTKNIHYNQFDIYCFLKKCKKNTAQTTHLSLSQSIKIHAVAKSLAYDRNAELIMLTSKLIHDFDTNNSSCVILQEDCLDYYNSQSAEYKMTKFILQPEFVPDSQNNLSKINDFVNLMLHTGYLNINNDNVLCIPSGKYRNMWEKIQLLATFGTLDRITQDDQRYQLIDSLYNGNIDVLLKTFRSGLMELHFFNPTFSYNMKIELICRYFICMLTMPRYHIISRPNIEYDYSFFSQLHFGRSQWEVDFVPFGRYAQKLVLVFYIAHFAAENLENIDQALDQLAQCCLEKIVCQDGARFSENNNLRIELGIAIGNNNVAVCHKCYGDFEVN</sequence>
<dbReference type="AlphaFoldDB" id="A0A2G5B5H9"/>
<dbReference type="PANTHER" id="PTHR34825:SF1">
    <property type="entry name" value="AAA-ATPASE-LIKE DOMAIN-CONTAINING PROTEIN"/>
    <property type="match status" value="1"/>
</dbReference>